<dbReference type="OrthoDB" id="10023951at2759"/>
<gene>
    <name evidence="3" type="ORF">chiPu_0015611</name>
</gene>
<dbReference type="GO" id="GO:0005634">
    <property type="term" value="C:nucleus"/>
    <property type="evidence" value="ECO:0007669"/>
    <property type="project" value="TreeGrafter"/>
</dbReference>
<dbReference type="GO" id="GO:0051642">
    <property type="term" value="P:centrosome localization"/>
    <property type="evidence" value="ECO:0007669"/>
    <property type="project" value="TreeGrafter"/>
</dbReference>
<dbReference type="GO" id="GO:0051382">
    <property type="term" value="P:kinetochore assembly"/>
    <property type="evidence" value="ECO:0007669"/>
    <property type="project" value="TreeGrafter"/>
</dbReference>
<keyword evidence="4" id="KW-1185">Reference proteome</keyword>
<dbReference type="InterPro" id="IPR005026">
    <property type="entry name" value="SAPAP"/>
</dbReference>
<dbReference type="GO" id="GO:0031616">
    <property type="term" value="C:spindle pole centrosome"/>
    <property type="evidence" value="ECO:0007669"/>
    <property type="project" value="TreeGrafter"/>
</dbReference>
<name>A0A401T3A7_CHIPU</name>
<comment type="similarity">
    <text evidence="1">Belongs to the SAPAP family.</text>
</comment>
<sequence length="676" mass="74353">MGLNNVKVAPIKPLQTRGRLEPKTAPKVVKPVQVAESQAAINKTKKMGKPGERSDCKLIVHDEPASISCEEQDMEVTEKDQPPSCKEPIQPTENDTDTGLQILPVMGTGRVGKRISFAPENYVFAPMTGLAELKFPPLSPQSVNNFFASCSWSPVEHTSKNNIDSSTTQSLVTRTRRSKLVPGFVPEHLPEAKSDDPVSTVIEEVSVSNKPQDSLASCTTDVSGPRHNVAYFRGIVKSETESLSVLCQRWEIWASSAEVPDHVKDLVRTTVGQARLLMAERFKQFNGLVDDCEFKTSEKEVTYTDLEGFWDMIYFQVEDVNKKFEYLKKLQENKWEEPNELLSVPKKMVKKKVAIPKPTEVTTIKANKTLTAPKSSLAALKASMKAKLKQEMTGSNSQENQKDVIVFDAGFFRVESPAKSFTAPPNTTAVEDWASRQQAKEQCTPAKSACDSTAPTSPIPSMCDRPNQQTSDKKVLECLPEVESSVMKKDDNSSMAEESTAQETCCFQKRQEEVNTSLDFAKYLQPRSSVSNLPEVLQSPFHDNGCDGTSVCNKHSQHYNGKSEFASSLSSCDDVEMKSPVSLQSSTGAQSIPEEVFQQTSTLDVTPTSISATQTPSFSSVNDLVAGAVLRNVQSAGNCMSPFDTMVGAGDRHRHRQTQTIPLQDLISFSPSGTPQ</sequence>
<dbReference type="EMBL" id="BEZZ01000942">
    <property type="protein sequence ID" value="GCC37110.1"/>
    <property type="molecule type" value="Genomic_DNA"/>
</dbReference>
<comment type="caution">
    <text evidence="3">The sequence shown here is derived from an EMBL/GenBank/DDBJ whole genome shotgun (WGS) entry which is preliminary data.</text>
</comment>
<dbReference type="GO" id="GO:0023052">
    <property type="term" value="P:signaling"/>
    <property type="evidence" value="ECO:0007669"/>
    <property type="project" value="InterPro"/>
</dbReference>
<dbReference type="GO" id="GO:0008017">
    <property type="term" value="F:microtubule binding"/>
    <property type="evidence" value="ECO:0007669"/>
    <property type="project" value="TreeGrafter"/>
</dbReference>
<dbReference type="PANTHER" id="PTHR12353">
    <property type="entry name" value="DISKS LARGE-ASSOCIATED PROTEIN DAP SAP90/PSD-95-ASSOCIATED PROTEIN"/>
    <property type="match status" value="1"/>
</dbReference>
<evidence type="ECO:0000256" key="2">
    <source>
        <dbReference type="SAM" id="MobiDB-lite"/>
    </source>
</evidence>
<dbReference type="GO" id="GO:0007059">
    <property type="term" value="P:chromosome segregation"/>
    <property type="evidence" value="ECO:0007669"/>
    <property type="project" value="TreeGrafter"/>
</dbReference>
<dbReference type="GO" id="GO:0007346">
    <property type="term" value="P:regulation of mitotic cell cycle"/>
    <property type="evidence" value="ECO:0007669"/>
    <property type="project" value="TreeGrafter"/>
</dbReference>
<evidence type="ECO:0000256" key="1">
    <source>
        <dbReference type="ARBA" id="ARBA00008839"/>
    </source>
</evidence>
<organism evidence="3 4">
    <name type="scientific">Chiloscyllium punctatum</name>
    <name type="common">Brownbanded bambooshark</name>
    <name type="synonym">Hemiscyllium punctatum</name>
    <dbReference type="NCBI Taxonomy" id="137246"/>
    <lineage>
        <taxon>Eukaryota</taxon>
        <taxon>Metazoa</taxon>
        <taxon>Chordata</taxon>
        <taxon>Craniata</taxon>
        <taxon>Vertebrata</taxon>
        <taxon>Chondrichthyes</taxon>
        <taxon>Elasmobranchii</taxon>
        <taxon>Galeomorphii</taxon>
        <taxon>Galeoidea</taxon>
        <taxon>Orectolobiformes</taxon>
        <taxon>Hemiscylliidae</taxon>
        <taxon>Chiloscyllium</taxon>
    </lineage>
</organism>
<evidence type="ECO:0008006" key="5">
    <source>
        <dbReference type="Google" id="ProtNLM"/>
    </source>
</evidence>
<feature type="region of interest" description="Disordered" evidence="2">
    <location>
        <begin position="444"/>
        <end position="470"/>
    </location>
</feature>
<evidence type="ECO:0000313" key="3">
    <source>
        <dbReference type="EMBL" id="GCC37110.1"/>
    </source>
</evidence>
<dbReference type="STRING" id="137246.A0A401T3A7"/>
<proteinExistence type="inferred from homology"/>
<dbReference type="GO" id="GO:0005737">
    <property type="term" value="C:cytoplasm"/>
    <property type="evidence" value="ECO:0007669"/>
    <property type="project" value="TreeGrafter"/>
</dbReference>
<dbReference type="OMA" id="KQEMTGS"/>
<dbReference type="GO" id="GO:0007052">
    <property type="term" value="P:mitotic spindle organization"/>
    <property type="evidence" value="ECO:0007669"/>
    <property type="project" value="TreeGrafter"/>
</dbReference>
<reference evidence="3 4" key="1">
    <citation type="journal article" date="2018" name="Nat. Ecol. Evol.">
        <title>Shark genomes provide insights into elasmobranch evolution and the origin of vertebrates.</title>
        <authorList>
            <person name="Hara Y"/>
            <person name="Yamaguchi K"/>
            <person name="Onimaru K"/>
            <person name="Kadota M"/>
            <person name="Koyanagi M"/>
            <person name="Keeley SD"/>
            <person name="Tatsumi K"/>
            <person name="Tanaka K"/>
            <person name="Motone F"/>
            <person name="Kageyama Y"/>
            <person name="Nozu R"/>
            <person name="Adachi N"/>
            <person name="Nishimura O"/>
            <person name="Nakagawa R"/>
            <person name="Tanegashima C"/>
            <person name="Kiyatake I"/>
            <person name="Matsumoto R"/>
            <person name="Murakumo K"/>
            <person name="Nishida K"/>
            <person name="Terakita A"/>
            <person name="Kuratani S"/>
            <person name="Sato K"/>
            <person name="Hyodo S Kuraku.S."/>
        </authorList>
    </citation>
    <scope>NUCLEOTIDE SEQUENCE [LARGE SCALE GENOMIC DNA]</scope>
</reference>
<feature type="region of interest" description="Disordered" evidence="2">
    <location>
        <begin position="70"/>
        <end position="100"/>
    </location>
</feature>
<dbReference type="Pfam" id="PF03359">
    <property type="entry name" value="GKAP"/>
    <property type="match status" value="1"/>
</dbReference>
<protein>
    <recommendedName>
        <fullName evidence="5">Disks large-associated protein 5</fullName>
    </recommendedName>
</protein>
<evidence type="ECO:0000313" key="4">
    <source>
        <dbReference type="Proteomes" id="UP000287033"/>
    </source>
</evidence>
<accession>A0A401T3A7</accession>
<dbReference type="Proteomes" id="UP000287033">
    <property type="component" value="Unassembled WGS sequence"/>
</dbReference>
<dbReference type="PANTHER" id="PTHR12353:SF1">
    <property type="entry name" value="DISKS LARGE-ASSOCIATED PROTEIN 5"/>
    <property type="match status" value="1"/>
</dbReference>
<dbReference type="AlphaFoldDB" id="A0A401T3A7"/>